<dbReference type="PROSITE" id="PS50156">
    <property type="entry name" value="SSD"/>
    <property type="match status" value="1"/>
</dbReference>
<feature type="transmembrane region" description="Helical" evidence="10">
    <location>
        <begin position="1001"/>
        <end position="1027"/>
    </location>
</feature>
<feature type="transmembrane region" description="Helical" evidence="10">
    <location>
        <begin position="872"/>
        <end position="891"/>
    </location>
</feature>
<comment type="subcellular location">
    <subcellularLocation>
        <location evidence="1">Cell inner membrane</location>
        <topology evidence="1">Multi-pass membrane protein</topology>
    </subcellularLocation>
</comment>
<dbReference type="InterPro" id="IPR004764">
    <property type="entry name" value="MdtF-like"/>
</dbReference>
<feature type="transmembrane region" description="Helical" evidence="10">
    <location>
        <begin position="342"/>
        <end position="361"/>
    </location>
</feature>
<keyword evidence="5" id="KW-0997">Cell inner membrane</keyword>
<evidence type="ECO:0000256" key="9">
    <source>
        <dbReference type="SAM" id="MobiDB-lite"/>
    </source>
</evidence>
<keyword evidence="8 10" id="KW-0472">Membrane</keyword>
<proteinExistence type="inferred from homology"/>
<organism evidence="12 13">
    <name type="scientific">Synechocystis salina LEGE 00031</name>
    <dbReference type="NCBI Taxonomy" id="1828736"/>
    <lineage>
        <taxon>Bacteria</taxon>
        <taxon>Bacillati</taxon>
        <taxon>Cyanobacteriota</taxon>
        <taxon>Cyanophyceae</taxon>
        <taxon>Synechococcales</taxon>
        <taxon>Merismopediaceae</taxon>
        <taxon>Synechocystis</taxon>
    </lineage>
</organism>
<evidence type="ECO:0000313" key="12">
    <source>
        <dbReference type="EMBL" id="MBE9254319.1"/>
    </source>
</evidence>
<feature type="transmembrane region" description="Helical" evidence="10">
    <location>
        <begin position="970"/>
        <end position="989"/>
    </location>
</feature>
<feature type="transmembrane region" description="Helical" evidence="10">
    <location>
        <begin position="436"/>
        <end position="460"/>
    </location>
</feature>
<evidence type="ECO:0000256" key="2">
    <source>
        <dbReference type="ARBA" id="ARBA00010942"/>
    </source>
</evidence>
<evidence type="ECO:0000256" key="6">
    <source>
        <dbReference type="ARBA" id="ARBA00022692"/>
    </source>
</evidence>
<dbReference type="Gene3D" id="3.30.70.1440">
    <property type="entry name" value="Multidrug efflux transporter AcrB pore domain"/>
    <property type="match status" value="1"/>
</dbReference>
<dbReference type="PANTHER" id="PTHR32063">
    <property type="match status" value="1"/>
</dbReference>
<dbReference type="RefSeq" id="WP_194019941.1">
    <property type="nucleotide sequence ID" value="NZ_JADEVV010000027.1"/>
</dbReference>
<evidence type="ECO:0000256" key="1">
    <source>
        <dbReference type="ARBA" id="ARBA00004429"/>
    </source>
</evidence>
<sequence length="1061" mass="115280">MFVDFFIKRPVFASVCAIIILLVGMISLVNLPVAQFPEIAPTAIQVTSNYSGANAEVVERAVTDILERQINGVEGMRYISSTSSNDGTSSITVTFDRSQNKDIAAVDVQNRVALASPQLPESVNRTGVRVNKESNALLLGIGITSPNGQYDNVFLSNYADRYLVDPLRRITGVGNVRIFGERLYAMRLWVDPMKLAAQQLTMEDLSQALREQNLQVGAGQIGAEPAPPGQEYQLDLRASSQLADLGDFENLIVKSGPSGSVIRFKDIGRVELGAENYNSFLRFRGEEAVGLGIYQLLDSNALEVAHLVKEEMARLAENFPEGIEYNVAFDTTEFVQESLFEVVKTLLIAVVLVILVILVFLQDWRSALIPALTIPLALIGTFGFVKLFDFSINSLTLFGLTLATGMVVDDAIIVVEQISRFIKVKHEDPKQAAQEAMGELTGAVIATSLVLMAVFIPVAFFPGTTGALYQQFALTIAFSILLSTFLALTLTPSLCALLLREGQEPPAAIAWFFNWFNRRLERVRQLYGGALQRLVKFKAMVVGVFVLLIGATAWLYLTVPTAFLPDEDQGYFITIIQAPQGVSLQYTSRVMAQVEKELLAVPEITATFAVGGFSFSGNSPNQGIIFSRLKPWGERPAPNQSVQAIIGQMFGKFSQIPEANIFPLNPPPIRGLGQFGGFDFQLQDLRVNSELDTMVATMGQILGAANQSPDLQRVFSTFQANSPQLIVNVDRNRAKSLGVPVDQIFQTMETALGSSYVNDFVLQGRTYRVYLQADEQFRSSPEDINRLYVRSESGTMIPMANLVKVTQGVGAPIITHYNLFRSIAITGSANQGVSTGQAMNAMAAIARQVMPPGFDFQWSGISLEEVTSQGQAPIIFGLGLLFVFLVLAAQYENYVDPVIILLSVPLAILGALMAQSLRGFPNDVYCQIGLVMLIGLSSKNAILIVEFANQLRAQGYPIVKAALEAAQDRLRPILMTGFSTLFGIFPLAIATGAGAGSRQALGTAVFGGMLVATFLSLFVVPVLYIVVKTISGQLLAPKSSPSESLPEAQPQSPTPAPHQNG</sequence>
<protein>
    <submittedName>
        <fullName evidence="12">Efflux RND transporter permease subunit</fullName>
    </submittedName>
</protein>
<dbReference type="SUPFAM" id="SSF82714">
    <property type="entry name" value="Multidrug efflux transporter AcrB TolC docking domain, DN and DC subdomains"/>
    <property type="match status" value="2"/>
</dbReference>
<dbReference type="InterPro" id="IPR000731">
    <property type="entry name" value="SSD"/>
</dbReference>
<feature type="transmembrane region" description="Helical" evidence="10">
    <location>
        <begin position="368"/>
        <end position="388"/>
    </location>
</feature>
<accession>A0ABR9VSL0</accession>
<feature type="domain" description="SSD" evidence="11">
    <location>
        <begin position="367"/>
        <end position="497"/>
    </location>
</feature>
<dbReference type="SUPFAM" id="SSF82693">
    <property type="entry name" value="Multidrug efflux transporter AcrB pore domain, PN1, PN2, PC1 and PC2 subdomains"/>
    <property type="match status" value="4"/>
</dbReference>
<keyword evidence="7 10" id="KW-1133">Transmembrane helix</keyword>
<evidence type="ECO:0000256" key="3">
    <source>
        <dbReference type="ARBA" id="ARBA00022448"/>
    </source>
</evidence>
<dbReference type="Gene3D" id="1.20.1640.10">
    <property type="entry name" value="Multidrug efflux transporter AcrB transmembrane domain"/>
    <property type="match status" value="2"/>
</dbReference>
<dbReference type="NCBIfam" id="NF000282">
    <property type="entry name" value="RND_permease_1"/>
    <property type="match status" value="1"/>
</dbReference>
<evidence type="ECO:0000256" key="4">
    <source>
        <dbReference type="ARBA" id="ARBA00022475"/>
    </source>
</evidence>
<keyword evidence="4" id="KW-1003">Cell membrane</keyword>
<dbReference type="InterPro" id="IPR027463">
    <property type="entry name" value="AcrB_DN_DC_subdom"/>
</dbReference>
<evidence type="ECO:0000256" key="5">
    <source>
        <dbReference type="ARBA" id="ARBA00022519"/>
    </source>
</evidence>
<evidence type="ECO:0000256" key="7">
    <source>
        <dbReference type="ARBA" id="ARBA00022989"/>
    </source>
</evidence>
<reference evidence="12 13" key="1">
    <citation type="submission" date="2020-10" db="EMBL/GenBank/DDBJ databases">
        <authorList>
            <person name="Castelo-Branco R."/>
            <person name="Eusebio N."/>
            <person name="Adriana R."/>
            <person name="Vieira A."/>
            <person name="Brugerolle De Fraissinette N."/>
            <person name="Rezende De Castro R."/>
            <person name="Schneider M.P."/>
            <person name="Vasconcelos V."/>
            <person name="Leao P.N."/>
        </authorList>
    </citation>
    <scope>NUCLEOTIDE SEQUENCE [LARGE SCALE GENOMIC DNA]</scope>
    <source>
        <strain evidence="12 13">LEGE 00031</strain>
    </source>
</reference>
<gene>
    <name evidence="12" type="ORF">IQ217_10785</name>
</gene>
<feature type="transmembrane region" description="Helical" evidence="10">
    <location>
        <begin position="12"/>
        <end position="33"/>
    </location>
</feature>
<dbReference type="PRINTS" id="PR00702">
    <property type="entry name" value="ACRIFLAVINRP"/>
</dbReference>
<dbReference type="SUPFAM" id="SSF82866">
    <property type="entry name" value="Multidrug efflux transporter AcrB transmembrane domain"/>
    <property type="match status" value="2"/>
</dbReference>
<feature type="transmembrane region" description="Helical" evidence="10">
    <location>
        <begin position="898"/>
        <end position="916"/>
    </location>
</feature>
<dbReference type="NCBIfam" id="TIGR00915">
    <property type="entry name" value="2A0602"/>
    <property type="match status" value="1"/>
</dbReference>
<feature type="transmembrane region" description="Helical" evidence="10">
    <location>
        <begin position="539"/>
        <end position="557"/>
    </location>
</feature>
<dbReference type="Gene3D" id="3.30.70.1320">
    <property type="entry name" value="Multidrug efflux transporter AcrB pore domain like"/>
    <property type="match status" value="1"/>
</dbReference>
<dbReference type="InterPro" id="IPR001036">
    <property type="entry name" value="Acrflvin-R"/>
</dbReference>
<keyword evidence="3" id="KW-0813">Transport</keyword>
<dbReference type="Gene3D" id="3.30.70.1430">
    <property type="entry name" value="Multidrug efflux transporter AcrB pore domain"/>
    <property type="match status" value="2"/>
</dbReference>
<feature type="transmembrane region" description="Helical" evidence="10">
    <location>
        <begin position="928"/>
        <end position="949"/>
    </location>
</feature>
<feature type="compositionally biased region" description="Pro residues" evidence="9">
    <location>
        <begin position="1052"/>
        <end position="1061"/>
    </location>
</feature>
<dbReference type="PANTHER" id="PTHR32063:SF11">
    <property type="entry name" value="CATION OR DRUG EFFLUX SYSTEM PROTEIN"/>
    <property type="match status" value="1"/>
</dbReference>
<keyword evidence="6 10" id="KW-0812">Transmembrane</keyword>
<feature type="transmembrane region" description="Helical" evidence="10">
    <location>
        <begin position="394"/>
        <end position="415"/>
    </location>
</feature>
<evidence type="ECO:0000256" key="10">
    <source>
        <dbReference type="SAM" id="Phobius"/>
    </source>
</evidence>
<feature type="transmembrane region" description="Helical" evidence="10">
    <location>
        <begin position="472"/>
        <end position="499"/>
    </location>
</feature>
<feature type="region of interest" description="Disordered" evidence="9">
    <location>
        <begin position="1037"/>
        <end position="1061"/>
    </location>
</feature>
<comment type="caution">
    <text evidence="12">The sequence shown here is derived from an EMBL/GenBank/DDBJ whole genome shotgun (WGS) entry which is preliminary data.</text>
</comment>
<dbReference type="EMBL" id="JADEVV010000027">
    <property type="protein sequence ID" value="MBE9254319.1"/>
    <property type="molecule type" value="Genomic_DNA"/>
</dbReference>
<dbReference type="Proteomes" id="UP000658720">
    <property type="component" value="Unassembled WGS sequence"/>
</dbReference>
<evidence type="ECO:0000256" key="8">
    <source>
        <dbReference type="ARBA" id="ARBA00023136"/>
    </source>
</evidence>
<keyword evidence="13" id="KW-1185">Reference proteome</keyword>
<evidence type="ECO:0000259" key="11">
    <source>
        <dbReference type="PROSITE" id="PS50156"/>
    </source>
</evidence>
<dbReference type="Pfam" id="PF00873">
    <property type="entry name" value="ACR_tran"/>
    <property type="match status" value="1"/>
</dbReference>
<name>A0ABR9VSL0_9SYNC</name>
<evidence type="ECO:0000313" key="13">
    <source>
        <dbReference type="Proteomes" id="UP000658720"/>
    </source>
</evidence>
<comment type="similarity">
    <text evidence="2">Belongs to the resistance-nodulation-cell division (RND) (TC 2.A.6) family.</text>
</comment>
<dbReference type="Gene3D" id="3.30.2090.10">
    <property type="entry name" value="Multidrug efflux transporter AcrB TolC docking domain, DN and DC subdomains"/>
    <property type="match status" value="2"/>
</dbReference>